<sequence>MKKWVISFTLAAGVLGLAACNGNDDGNSEAIVKSKAGNVTKEELYEAMKDSVGEIVLQQLVFEKALSKEYEVDEKEIDEQINELKALGEEQFNMFLMQSQFKDEDDLRFNMRLNELLNKAAMDRISVSEDEVKKYYDEKLPDIKASHILVKDEETALKVKEQLENGGDFAAVSKAFSEDKTADAQGGDLGTISYSDPQLDAAFKEAAFKLEQDEISDPVESQFGFHIIKVTDKPTKEPFEDVKADYEKELKLSKIDGTVMQEALKDVLEKADVKIEDKDLEDTFDTFLGKEEEK</sequence>
<evidence type="ECO:0000256" key="3">
    <source>
        <dbReference type="ARBA" id="ARBA00006071"/>
    </source>
</evidence>
<dbReference type="PROSITE" id="PS50198">
    <property type="entry name" value="PPIC_PPIASE_2"/>
    <property type="match status" value="1"/>
</dbReference>
<evidence type="ECO:0000256" key="11">
    <source>
        <dbReference type="HAMAP-Rule" id="MF_01145"/>
    </source>
</evidence>
<reference evidence="16" key="1">
    <citation type="journal article" date="2019" name="Int. J. Syst. Evol. Microbiol.">
        <title>The Global Catalogue of Microorganisms (GCM) 10K type strain sequencing project: providing services to taxonomists for standard genome sequencing and annotation.</title>
        <authorList>
            <consortium name="The Broad Institute Genomics Platform"/>
            <consortium name="The Broad Institute Genome Sequencing Center for Infectious Disease"/>
            <person name="Wu L."/>
            <person name="Ma J."/>
        </authorList>
    </citation>
    <scope>NUCLEOTIDE SEQUENCE [LARGE SCALE GENOMIC DNA]</scope>
    <source>
        <strain evidence="16">CGMCC 1.12237</strain>
    </source>
</reference>
<evidence type="ECO:0000256" key="7">
    <source>
        <dbReference type="ARBA" id="ARBA00023136"/>
    </source>
</evidence>
<keyword evidence="8 11" id="KW-0564">Palmitate</keyword>
<dbReference type="InterPro" id="IPR027304">
    <property type="entry name" value="Trigger_fact/SurA_dom_sf"/>
</dbReference>
<dbReference type="SUPFAM" id="SSF54534">
    <property type="entry name" value="FKBP-like"/>
    <property type="match status" value="1"/>
</dbReference>
<keyword evidence="4 11" id="KW-1003">Cell membrane</keyword>
<organism evidence="15 16">
    <name type="scientific">Lederbergia graminis</name>
    <dbReference type="NCBI Taxonomy" id="735518"/>
    <lineage>
        <taxon>Bacteria</taxon>
        <taxon>Bacillati</taxon>
        <taxon>Bacillota</taxon>
        <taxon>Bacilli</taxon>
        <taxon>Bacillales</taxon>
        <taxon>Bacillaceae</taxon>
        <taxon>Lederbergia</taxon>
    </lineage>
</organism>
<keyword evidence="12" id="KW-0175">Coiled coil</keyword>
<gene>
    <name evidence="11" type="primary">prsA</name>
    <name evidence="15" type="ORF">ACFPM4_08175</name>
</gene>
<dbReference type="PANTHER" id="PTHR47245:SF1">
    <property type="entry name" value="FOLDASE PROTEIN PRSA"/>
    <property type="match status" value="1"/>
</dbReference>
<comment type="catalytic activity">
    <reaction evidence="1 11">
        <text>[protein]-peptidylproline (omega=180) = [protein]-peptidylproline (omega=0)</text>
        <dbReference type="Rhea" id="RHEA:16237"/>
        <dbReference type="Rhea" id="RHEA-COMP:10747"/>
        <dbReference type="Rhea" id="RHEA-COMP:10748"/>
        <dbReference type="ChEBI" id="CHEBI:83833"/>
        <dbReference type="ChEBI" id="CHEBI:83834"/>
        <dbReference type="EC" id="5.2.1.8"/>
    </reaction>
</comment>
<keyword evidence="9 11" id="KW-0413">Isomerase</keyword>
<dbReference type="PROSITE" id="PS51257">
    <property type="entry name" value="PROKAR_LIPOPROTEIN"/>
    <property type="match status" value="1"/>
</dbReference>
<evidence type="ECO:0000256" key="4">
    <source>
        <dbReference type="ARBA" id="ARBA00022475"/>
    </source>
</evidence>
<feature type="signal peptide" evidence="13">
    <location>
        <begin position="1"/>
        <end position="18"/>
    </location>
</feature>
<accession>A0ABW0LG10</accession>
<dbReference type="InterPro" id="IPR000297">
    <property type="entry name" value="PPIase_PpiC"/>
</dbReference>
<evidence type="ECO:0000259" key="14">
    <source>
        <dbReference type="PROSITE" id="PS50198"/>
    </source>
</evidence>
<comment type="function">
    <text evidence="11">Plays a major role in protein secretion by helping the post-translocational extracellular folding of several secreted proteins.</text>
</comment>
<feature type="chain" id="PRO_5045181296" description="Foldase protein PrsA" evidence="13">
    <location>
        <begin position="19"/>
        <end position="294"/>
    </location>
</feature>
<proteinExistence type="inferred from homology"/>
<dbReference type="InterPro" id="IPR046357">
    <property type="entry name" value="PPIase_dom_sf"/>
</dbReference>
<comment type="subcellular location">
    <subcellularLocation>
        <location evidence="2 11">Cell membrane</location>
        <topology evidence="2 11">Lipid-anchor</topology>
    </subcellularLocation>
</comment>
<dbReference type="Pfam" id="PF13616">
    <property type="entry name" value="Rotamase_3"/>
    <property type="match status" value="1"/>
</dbReference>
<dbReference type="EMBL" id="JBHSMC010000011">
    <property type="protein sequence ID" value="MFC5464729.1"/>
    <property type="molecule type" value="Genomic_DNA"/>
</dbReference>
<dbReference type="InterPro" id="IPR050245">
    <property type="entry name" value="PrsA_foldase"/>
</dbReference>
<evidence type="ECO:0000256" key="13">
    <source>
        <dbReference type="SAM" id="SignalP"/>
    </source>
</evidence>
<protein>
    <recommendedName>
        <fullName evidence="11">Foldase protein PrsA</fullName>
        <ecNumber evidence="11">5.2.1.8</ecNumber>
    </recommendedName>
</protein>
<dbReference type="Gene3D" id="3.10.50.40">
    <property type="match status" value="1"/>
</dbReference>
<dbReference type="Proteomes" id="UP001596147">
    <property type="component" value="Unassembled WGS sequence"/>
</dbReference>
<dbReference type="SUPFAM" id="SSF109998">
    <property type="entry name" value="Triger factor/SurA peptide-binding domain-like"/>
    <property type="match status" value="1"/>
</dbReference>
<evidence type="ECO:0000256" key="1">
    <source>
        <dbReference type="ARBA" id="ARBA00000971"/>
    </source>
</evidence>
<keyword evidence="7 11" id="KW-0472">Membrane</keyword>
<comment type="similarity">
    <text evidence="3 11">Belongs to the PrsA family.</text>
</comment>
<dbReference type="GO" id="GO:0003755">
    <property type="term" value="F:peptidyl-prolyl cis-trans isomerase activity"/>
    <property type="evidence" value="ECO:0007669"/>
    <property type="project" value="UniProtKB-EC"/>
</dbReference>
<evidence type="ECO:0000256" key="2">
    <source>
        <dbReference type="ARBA" id="ARBA00004193"/>
    </source>
</evidence>
<keyword evidence="10 11" id="KW-0449">Lipoprotein</keyword>
<dbReference type="InterPro" id="IPR023059">
    <property type="entry name" value="Foldase_PrsA"/>
</dbReference>
<dbReference type="HAMAP" id="MF_01145">
    <property type="entry name" value="Foldase_PrsA"/>
    <property type="match status" value="1"/>
</dbReference>
<dbReference type="RefSeq" id="WP_382349989.1">
    <property type="nucleotide sequence ID" value="NZ_JBHSMC010000011.1"/>
</dbReference>
<dbReference type="EC" id="5.2.1.8" evidence="11"/>
<evidence type="ECO:0000256" key="8">
    <source>
        <dbReference type="ARBA" id="ARBA00023139"/>
    </source>
</evidence>
<evidence type="ECO:0000256" key="5">
    <source>
        <dbReference type="ARBA" id="ARBA00022729"/>
    </source>
</evidence>
<name>A0ABW0LG10_9BACI</name>
<evidence type="ECO:0000256" key="10">
    <source>
        <dbReference type="ARBA" id="ARBA00023288"/>
    </source>
</evidence>
<evidence type="ECO:0000313" key="16">
    <source>
        <dbReference type="Proteomes" id="UP001596147"/>
    </source>
</evidence>
<keyword evidence="16" id="KW-1185">Reference proteome</keyword>
<keyword evidence="5 11" id="KW-0732">Signal</keyword>
<feature type="coiled-coil region" evidence="12">
    <location>
        <begin position="63"/>
        <end position="90"/>
    </location>
</feature>
<dbReference type="PANTHER" id="PTHR47245">
    <property type="entry name" value="PEPTIDYLPROLYL ISOMERASE"/>
    <property type="match status" value="1"/>
</dbReference>
<evidence type="ECO:0000256" key="12">
    <source>
        <dbReference type="SAM" id="Coils"/>
    </source>
</evidence>
<feature type="domain" description="PpiC" evidence="14">
    <location>
        <begin position="140"/>
        <end position="232"/>
    </location>
</feature>
<comment type="caution">
    <text evidence="15">The sequence shown here is derived from an EMBL/GenBank/DDBJ whole genome shotgun (WGS) entry which is preliminary data.</text>
</comment>
<evidence type="ECO:0000313" key="15">
    <source>
        <dbReference type="EMBL" id="MFC5464729.1"/>
    </source>
</evidence>
<evidence type="ECO:0000256" key="9">
    <source>
        <dbReference type="ARBA" id="ARBA00023235"/>
    </source>
</evidence>
<evidence type="ECO:0000256" key="6">
    <source>
        <dbReference type="ARBA" id="ARBA00023110"/>
    </source>
</evidence>
<keyword evidence="6 11" id="KW-0697">Rotamase</keyword>